<dbReference type="Proteomes" id="UP000272706">
    <property type="component" value="Unassembled WGS sequence"/>
</dbReference>
<evidence type="ECO:0000256" key="2">
    <source>
        <dbReference type="SAM" id="SignalP"/>
    </source>
</evidence>
<keyword evidence="4" id="KW-1185">Reference proteome</keyword>
<dbReference type="EMBL" id="QZWZ01000010">
    <property type="protein sequence ID" value="RJT38964.1"/>
    <property type="molecule type" value="Genomic_DNA"/>
</dbReference>
<comment type="caution">
    <text evidence="3">The sequence shown here is derived from an EMBL/GenBank/DDBJ whole genome shotgun (WGS) entry which is preliminary data.</text>
</comment>
<feature type="chain" id="PRO_5017435420" description="Lipoprotein" evidence="2">
    <location>
        <begin position="20"/>
        <end position="67"/>
    </location>
</feature>
<evidence type="ECO:0000313" key="4">
    <source>
        <dbReference type="Proteomes" id="UP000272706"/>
    </source>
</evidence>
<dbReference type="OrthoDB" id="8085652at2"/>
<dbReference type="RefSeq" id="WP_120014840.1">
    <property type="nucleotide sequence ID" value="NZ_QZWZ01000010.1"/>
</dbReference>
<evidence type="ECO:0008006" key="5">
    <source>
        <dbReference type="Google" id="ProtNLM"/>
    </source>
</evidence>
<organism evidence="3 4">
    <name type="scientific">Mesorhizobium waimense</name>
    <dbReference type="NCBI Taxonomy" id="1300307"/>
    <lineage>
        <taxon>Bacteria</taxon>
        <taxon>Pseudomonadati</taxon>
        <taxon>Pseudomonadota</taxon>
        <taxon>Alphaproteobacteria</taxon>
        <taxon>Hyphomicrobiales</taxon>
        <taxon>Phyllobacteriaceae</taxon>
        <taxon>Mesorhizobium</taxon>
    </lineage>
</organism>
<feature type="region of interest" description="Disordered" evidence="1">
    <location>
        <begin position="47"/>
        <end position="67"/>
    </location>
</feature>
<dbReference type="PROSITE" id="PS51257">
    <property type="entry name" value="PROKAR_LIPOPROTEIN"/>
    <property type="match status" value="1"/>
</dbReference>
<evidence type="ECO:0000313" key="3">
    <source>
        <dbReference type="EMBL" id="RJT38964.1"/>
    </source>
</evidence>
<keyword evidence="2" id="KW-0732">Signal</keyword>
<sequence>MFIRSRNVLLAAIAVSVLAGCQTTAPRDCDKTKPGVTHNAKCCGIGDAPCKEGRNGDKSPSPDPEPQ</sequence>
<accession>A0A3A5KZ88</accession>
<reference evidence="3 4" key="1">
    <citation type="submission" date="2018-09" db="EMBL/GenBank/DDBJ databases">
        <title>Mesorhizobium carmichaelinearum sp. nov. isolated from Carmichaelinea spp. root nodules in New Zealand.</title>
        <authorList>
            <person name="De Meyer S.E."/>
        </authorList>
    </citation>
    <scope>NUCLEOTIDE SEQUENCE [LARGE SCALE GENOMIC DNA]</scope>
    <source>
        <strain evidence="3 4">ICMP19557</strain>
    </source>
</reference>
<name>A0A3A5KZ88_9HYPH</name>
<feature type="signal peptide" evidence="2">
    <location>
        <begin position="1"/>
        <end position="19"/>
    </location>
</feature>
<dbReference type="AlphaFoldDB" id="A0A3A5KZ88"/>
<gene>
    <name evidence="3" type="ORF">D3227_14745</name>
</gene>
<proteinExistence type="predicted"/>
<protein>
    <recommendedName>
        <fullName evidence="5">Lipoprotein</fullName>
    </recommendedName>
</protein>
<evidence type="ECO:0000256" key="1">
    <source>
        <dbReference type="SAM" id="MobiDB-lite"/>
    </source>
</evidence>